<dbReference type="Proteomes" id="UP000671879">
    <property type="component" value="Chromosome"/>
</dbReference>
<dbReference type="Pfam" id="PF03592">
    <property type="entry name" value="Terminase_2"/>
    <property type="match status" value="1"/>
</dbReference>
<accession>A0A9Q7EYC6</accession>
<dbReference type="KEGG" id="aram:KAR29_05640"/>
<dbReference type="AlphaFoldDB" id="A0A9Q7EYC6"/>
<dbReference type="PANTHER" id="PTHR41328">
    <property type="entry name" value="TERMINASE SMALL SUBUNIT-RELATED"/>
    <property type="match status" value="1"/>
</dbReference>
<name>A0A9Q7EYC6_9BACT</name>
<sequence>MSRTQKLTPKQAWFVAEYLVDLNATQAGIRAGYSLKTADSIGLQLLRKTQVALAIQKAQEDRARRGLWLWPWLWRKSVSEW</sequence>
<keyword evidence="1" id="KW-1188">Viral release from host cell</keyword>
<evidence type="ECO:0000256" key="1">
    <source>
        <dbReference type="ARBA" id="ARBA00022612"/>
    </source>
</evidence>
<organism evidence="3 4">
    <name type="scientific">Aminithiophilus ramosus</name>
    <dbReference type="NCBI Taxonomy" id="3029084"/>
    <lineage>
        <taxon>Bacteria</taxon>
        <taxon>Thermotogati</taxon>
        <taxon>Synergistota</taxon>
        <taxon>Synergistia</taxon>
        <taxon>Synergistales</taxon>
        <taxon>Aminithiophilaceae</taxon>
        <taxon>Aminithiophilus</taxon>
    </lineage>
</organism>
<dbReference type="PANTHER" id="PTHR41328:SF2">
    <property type="entry name" value="TERMINASE SMALL SUBUNIT"/>
    <property type="match status" value="1"/>
</dbReference>
<dbReference type="InterPro" id="IPR005335">
    <property type="entry name" value="Terminase_ssu"/>
</dbReference>
<dbReference type="InterPro" id="IPR052404">
    <property type="entry name" value="SPP1-like_terminase"/>
</dbReference>
<proteinExistence type="predicted"/>
<dbReference type="EMBL" id="CP072943">
    <property type="protein sequence ID" value="QTX33355.1"/>
    <property type="molecule type" value="Genomic_DNA"/>
</dbReference>
<dbReference type="Gene3D" id="1.10.10.1400">
    <property type="entry name" value="Terminase, small subunit, N-terminal DNA-binding domain, HTH motif"/>
    <property type="match status" value="1"/>
</dbReference>
<evidence type="ECO:0000313" key="4">
    <source>
        <dbReference type="Proteomes" id="UP000671879"/>
    </source>
</evidence>
<dbReference type="RefSeq" id="WP_407649547.1">
    <property type="nucleotide sequence ID" value="NZ_CP072943.1"/>
</dbReference>
<gene>
    <name evidence="3" type="ORF">KAR29_05640</name>
</gene>
<dbReference type="GO" id="GO:0051276">
    <property type="term" value="P:chromosome organization"/>
    <property type="evidence" value="ECO:0007669"/>
    <property type="project" value="InterPro"/>
</dbReference>
<protein>
    <submittedName>
        <fullName evidence="3">Terminase small subunit</fullName>
    </submittedName>
</protein>
<reference evidence="4" key="1">
    <citation type="submission" date="2021-04" db="EMBL/GenBank/DDBJ databases">
        <title>A novel Synergistetes isolate from a pyrite-forming mixed culture.</title>
        <authorList>
            <person name="Bunk B."/>
            <person name="Sproer C."/>
            <person name="Spring S."/>
            <person name="Pester M."/>
        </authorList>
    </citation>
    <scope>NUCLEOTIDE SEQUENCE [LARGE SCALE GENOMIC DNA]</scope>
    <source>
        <strain evidence="4">J.5.4.2-T.3.5.2</strain>
    </source>
</reference>
<evidence type="ECO:0000256" key="2">
    <source>
        <dbReference type="ARBA" id="ARBA00023219"/>
    </source>
</evidence>
<dbReference type="InterPro" id="IPR038713">
    <property type="entry name" value="Terminase_Gp1_N_sf"/>
</dbReference>
<evidence type="ECO:0000313" key="3">
    <source>
        <dbReference type="EMBL" id="QTX33355.1"/>
    </source>
</evidence>
<keyword evidence="2" id="KW-0231">Viral genome packaging</keyword>
<keyword evidence="4" id="KW-1185">Reference proteome</keyword>